<evidence type="ECO:0000256" key="2">
    <source>
        <dbReference type="ARBA" id="ARBA00022692"/>
    </source>
</evidence>
<reference evidence="6 7" key="1">
    <citation type="submission" date="2022-06" db="EMBL/GenBank/DDBJ databases">
        <title>Thiomicrohabdus sp. nov, an obligately chemolithoautotrophic, sulfur-oxidizing bacterium isolated from beach of Guanyin Mountain. Amoy.</title>
        <authorList>
            <person name="Zhu H."/>
        </authorList>
    </citation>
    <scope>NUCLEOTIDE SEQUENCE [LARGE SCALE GENOMIC DNA]</scope>
    <source>
        <strain evidence="6 7">XGS-01</strain>
    </source>
</reference>
<dbReference type="Pfam" id="PF09685">
    <property type="entry name" value="MamF_MmsF"/>
    <property type="match status" value="1"/>
</dbReference>
<evidence type="ECO:0000256" key="3">
    <source>
        <dbReference type="ARBA" id="ARBA00022989"/>
    </source>
</evidence>
<organism evidence="6 7">
    <name type="scientific">Thiomicrorhabdus lithotrophica</name>
    <dbReference type="NCBI Taxonomy" id="2949997"/>
    <lineage>
        <taxon>Bacteria</taxon>
        <taxon>Pseudomonadati</taxon>
        <taxon>Pseudomonadota</taxon>
        <taxon>Gammaproteobacteria</taxon>
        <taxon>Thiotrichales</taxon>
        <taxon>Piscirickettsiaceae</taxon>
        <taxon>Thiomicrorhabdus</taxon>
    </lineage>
</organism>
<sequence length="127" mass="14427">MSDQTEVTQQAPSAQAPATEISTTVPTIIYVLYLANFLLPFTGLIGVIMAYINKGDDNFLQSHYQFQIRTFWIGLLYLIIGALLTVIIIGWLVLFFYAIWLIVRCVKGFKYLGKQEPIPEPTSWMFG</sequence>
<name>A0ABY8CD17_9GAMM</name>
<dbReference type="EMBL" id="CP102381">
    <property type="protein sequence ID" value="WEJ62662.1"/>
    <property type="molecule type" value="Genomic_DNA"/>
</dbReference>
<comment type="subcellular location">
    <subcellularLocation>
        <location evidence="1">Membrane</location>
        <topology evidence="1">Multi-pass membrane protein</topology>
    </subcellularLocation>
</comment>
<dbReference type="Proteomes" id="UP001222275">
    <property type="component" value="Chromosome"/>
</dbReference>
<evidence type="ECO:0000256" key="4">
    <source>
        <dbReference type="ARBA" id="ARBA00023136"/>
    </source>
</evidence>
<gene>
    <name evidence="6" type="ORF">NR989_00020</name>
</gene>
<evidence type="ECO:0000256" key="5">
    <source>
        <dbReference type="SAM" id="Phobius"/>
    </source>
</evidence>
<protein>
    <recommendedName>
        <fullName evidence="8">Transmembrane protein</fullName>
    </recommendedName>
</protein>
<keyword evidence="7" id="KW-1185">Reference proteome</keyword>
<feature type="transmembrane region" description="Helical" evidence="5">
    <location>
        <begin position="30"/>
        <end position="52"/>
    </location>
</feature>
<proteinExistence type="predicted"/>
<evidence type="ECO:0000313" key="7">
    <source>
        <dbReference type="Proteomes" id="UP001222275"/>
    </source>
</evidence>
<dbReference type="RefSeq" id="WP_275594918.1">
    <property type="nucleotide sequence ID" value="NZ_CP102381.1"/>
</dbReference>
<evidence type="ECO:0008006" key="8">
    <source>
        <dbReference type="Google" id="ProtNLM"/>
    </source>
</evidence>
<evidence type="ECO:0000256" key="1">
    <source>
        <dbReference type="ARBA" id="ARBA00004141"/>
    </source>
</evidence>
<dbReference type="InterPro" id="IPR019109">
    <property type="entry name" value="MamF_MmsF"/>
</dbReference>
<feature type="transmembrane region" description="Helical" evidence="5">
    <location>
        <begin position="72"/>
        <end position="103"/>
    </location>
</feature>
<keyword evidence="3 5" id="KW-1133">Transmembrane helix</keyword>
<evidence type="ECO:0000313" key="6">
    <source>
        <dbReference type="EMBL" id="WEJ62662.1"/>
    </source>
</evidence>
<keyword evidence="4 5" id="KW-0472">Membrane</keyword>
<accession>A0ABY8CD17</accession>
<keyword evidence="2 5" id="KW-0812">Transmembrane</keyword>